<keyword evidence="3" id="KW-1185">Reference proteome</keyword>
<dbReference type="Pfam" id="PF13538">
    <property type="entry name" value="UvrD_C_2"/>
    <property type="match status" value="1"/>
</dbReference>
<dbReference type="Gene3D" id="3.40.50.300">
    <property type="entry name" value="P-loop containing nucleotide triphosphate hydrolases"/>
    <property type="match status" value="2"/>
</dbReference>
<reference evidence="2 3" key="1">
    <citation type="submission" date="2020-07" db="EMBL/GenBank/DDBJ databases">
        <authorList>
            <person name="Zhuang K."/>
            <person name="Ran Y."/>
        </authorList>
    </citation>
    <scope>NUCLEOTIDE SEQUENCE [LARGE SCALE GENOMIC DNA]</scope>
    <source>
        <strain evidence="2 3">WCH-YHL-001</strain>
    </source>
</reference>
<dbReference type="InterPro" id="IPR027417">
    <property type="entry name" value="P-loop_NTPase"/>
</dbReference>
<proteinExistence type="predicted"/>
<dbReference type="AlphaFoldDB" id="A0A7D6ZCJ0"/>
<dbReference type="GO" id="GO:0000725">
    <property type="term" value="P:recombinational repair"/>
    <property type="evidence" value="ECO:0007669"/>
    <property type="project" value="TreeGrafter"/>
</dbReference>
<dbReference type="GO" id="GO:0003677">
    <property type="term" value="F:DNA binding"/>
    <property type="evidence" value="ECO:0007669"/>
    <property type="project" value="InterPro"/>
</dbReference>
<sequence>MNTITVVRGTNDKPAASDALVNALTKVSALDGQLFIGYPIINTAEGSHPIDAVLVSPSKGVIVFDLVDGAELGDYGARQDESATALQQRLLGYRDLVRKRKLKVEISSITFAPAVMKLPEDDEYSIANMQNIGAELDMFQWADSERDLFERTISAIQSISTIRRSRSPRKINSPDSRGARLQKLERSIATLDMLQSKAVIETVDGVQRIRGLAGSGKTIVLALKAAYLHAQHPEWRIAVTFNTRSLKEQYKRLITSFSIETLGEEPDWDNVRIVNSWGAPGGADRDGLYFEYCMKNQVEYYDFRNAQSKFGRESAFNGACASALAEVKSPEIIYDAILIDEAQDLPPEFLRLCYSMLDDRHRLVYAYDELQTLNGDGLPPAESIFGSDNQGRPNVSFESTPRENGARRDIVLEKCYRNSRPVLVSAHGLGFGIYRKPANQARTGLVQMFDQPSLWTEIGYSVKRGALEPGREVSLVRTEESSPRFLEEHSTLEDLVEFKRFASKNEQDEWVADEIERNIQEEELRHSDIIVINTNPLTTRGNLGPIRTSLLDRKIMSHLAGVDVSADVFFNPGSESVTFTGIYRAKGNEAGMVYIVNAEECQASHYNLARVRNRLFTAMTRSKAWVRVLGVGPQMDALIEEFEAIKSAGFELNFRYPSQADLQKMQIVHRDMTAQAEFNRGMREQSIEGLLRDFEDQTLFPDDLSPELLERLRKFIGERDQ</sequence>
<keyword evidence="2" id="KW-0067">ATP-binding</keyword>
<evidence type="ECO:0000313" key="2">
    <source>
        <dbReference type="EMBL" id="QLY30418.1"/>
    </source>
</evidence>
<evidence type="ECO:0000259" key="1">
    <source>
        <dbReference type="Pfam" id="PF13538"/>
    </source>
</evidence>
<dbReference type="GO" id="GO:0005829">
    <property type="term" value="C:cytosol"/>
    <property type="evidence" value="ECO:0007669"/>
    <property type="project" value="TreeGrafter"/>
</dbReference>
<gene>
    <name evidence="2" type="ORF">H0264_35745</name>
</gene>
<dbReference type="GO" id="GO:0033202">
    <property type="term" value="C:DNA helicase complex"/>
    <property type="evidence" value="ECO:0007669"/>
    <property type="project" value="TreeGrafter"/>
</dbReference>
<feature type="domain" description="UvrD-like helicase C-terminal" evidence="1">
    <location>
        <begin position="580"/>
        <end position="628"/>
    </location>
</feature>
<dbReference type="KEGG" id="nhu:H0264_35745"/>
<evidence type="ECO:0000313" key="3">
    <source>
        <dbReference type="Proteomes" id="UP000515512"/>
    </source>
</evidence>
<dbReference type="EMBL" id="CP059399">
    <property type="protein sequence ID" value="QLY30418.1"/>
    <property type="molecule type" value="Genomic_DNA"/>
</dbReference>
<dbReference type="SUPFAM" id="SSF52540">
    <property type="entry name" value="P-loop containing nucleoside triphosphate hydrolases"/>
    <property type="match status" value="1"/>
</dbReference>
<dbReference type="InterPro" id="IPR027785">
    <property type="entry name" value="UvrD-like_helicase_C"/>
</dbReference>
<dbReference type="GO" id="GO:0043138">
    <property type="term" value="F:3'-5' DNA helicase activity"/>
    <property type="evidence" value="ECO:0007669"/>
    <property type="project" value="TreeGrafter"/>
</dbReference>
<dbReference type="GO" id="GO:0005524">
    <property type="term" value="F:ATP binding"/>
    <property type="evidence" value="ECO:0007669"/>
    <property type="project" value="UniProtKB-KW"/>
</dbReference>
<protein>
    <submittedName>
        <fullName evidence="2">ATP-binding domain-containing protein</fullName>
    </submittedName>
</protein>
<dbReference type="PANTHER" id="PTHR11070">
    <property type="entry name" value="UVRD / RECB / PCRA DNA HELICASE FAMILY MEMBER"/>
    <property type="match status" value="1"/>
</dbReference>
<dbReference type="Proteomes" id="UP000515512">
    <property type="component" value="Chromosome"/>
</dbReference>
<keyword evidence="2" id="KW-0547">Nucleotide-binding</keyword>
<dbReference type="RefSeq" id="WP_181581616.1">
    <property type="nucleotide sequence ID" value="NZ_CP059399.1"/>
</dbReference>
<organism evidence="2 3">
    <name type="scientific">Nocardia huaxiensis</name>
    <dbReference type="NCBI Taxonomy" id="2755382"/>
    <lineage>
        <taxon>Bacteria</taxon>
        <taxon>Bacillati</taxon>
        <taxon>Actinomycetota</taxon>
        <taxon>Actinomycetes</taxon>
        <taxon>Mycobacteriales</taxon>
        <taxon>Nocardiaceae</taxon>
        <taxon>Nocardia</taxon>
    </lineage>
</organism>
<name>A0A7D6ZCJ0_9NOCA</name>
<dbReference type="InterPro" id="IPR000212">
    <property type="entry name" value="DNA_helicase_UvrD/REP"/>
</dbReference>
<dbReference type="PANTHER" id="PTHR11070:SF2">
    <property type="entry name" value="ATP-DEPENDENT DNA HELICASE SRS2"/>
    <property type="match status" value="1"/>
</dbReference>
<accession>A0A7D6ZCJ0</accession>